<sequence>MYQACTLVCCLYKGSVGSQVAVSIDIFATEHPRVDNEPEIDGSIYIKGLRYLVESGQTGQELLLDILEGGRRSVDRFRLSTALDWELEEHELSENATETYSLPIPLFVDTTAASDIVSREHKVTTYHNPRPLLDRAIWKGCDVDAIPIPAYVCITEDLEPHIRKLEAIWGLWLDLDKEHRVLKFRSKERKVRREFDDMISDRHRQEFRLIFLKYIQRCRLEKRSKDFMEYHTTFYRHKTDDNRKRSEGIAKHEFSFVSKGHKEGW</sequence>
<keyword evidence="2" id="KW-1185">Reference proteome</keyword>
<name>A0A553I0R5_9PEZI</name>
<gene>
    <name evidence="1" type="ORF">FHL15_005451</name>
</gene>
<accession>A0A553I0R5</accession>
<dbReference type="OrthoDB" id="4723797at2759"/>
<organism evidence="1 2">
    <name type="scientific">Xylaria flabelliformis</name>
    <dbReference type="NCBI Taxonomy" id="2512241"/>
    <lineage>
        <taxon>Eukaryota</taxon>
        <taxon>Fungi</taxon>
        <taxon>Dikarya</taxon>
        <taxon>Ascomycota</taxon>
        <taxon>Pezizomycotina</taxon>
        <taxon>Sordariomycetes</taxon>
        <taxon>Xylariomycetidae</taxon>
        <taxon>Xylariales</taxon>
        <taxon>Xylariaceae</taxon>
        <taxon>Xylaria</taxon>
    </lineage>
</organism>
<dbReference type="Proteomes" id="UP000319160">
    <property type="component" value="Unassembled WGS sequence"/>
</dbReference>
<dbReference type="EMBL" id="VFLP01000027">
    <property type="protein sequence ID" value="TRX93775.1"/>
    <property type="molecule type" value="Genomic_DNA"/>
</dbReference>
<proteinExistence type="predicted"/>
<dbReference type="AlphaFoldDB" id="A0A553I0R5"/>
<evidence type="ECO:0000313" key="1">
    <source>
        <dbReference type="EMBL" id="TRX93775.1"/>
    </source>
</evidence>
<reference evidence="2" key="1">
    <citation type="submission" date="2019-06" db="EMBL/GenBank/DDBJ databases">
        <title>Draft genome sequence of the griseofulvin-producing fungus Xylaria cubensis strain G536.</title>
        <authorList>
            <person name="Mead M.E."/>
            <person name="Raja H.A."/>
            <person name="Steenwyk J.L."/>
            <person name="Knowles S.L."/>
            <person name="Oberlies N.H."/>
            <person name="Rokas A."/>
        </authorList>
    </citation>
    <scope>NUCLEOTIDE SEQUENCE [LARGE SCALE GENOMIC DNA]</scope>
    <source>
        <strain evidence="2">G536</strain>
    </source>
</reference>
<evidence type="ECO:0000313" key="2">
    <source>
        <dbReference type="Proteomes" id="UP000319160"/>
    </source>
</evidence>
<protein>
    <submittedName>
        <fullName evidence="1">Uncharacterized protein</fullName>
    </submittedName>
</protein>
<comment type="caution">
    <text evidence="1">The sequence shown here is derived from an EMBL/GenBank/DDBJ whole genome shotgun (WGS) entry which is preliminary data.</text>
</comment>